<dbReference type="GO" id="GO:0008564">
    <property type="term" value="F:protein-exporting ATPase activity"/>
    <property type="evidence" value="ECO:0007669"/>
    <property type="project" value="UniProtKB-EC"/>
</dbReference>
<evidence type="ECO:0000313" key="18">
    <source>
        <dbReference type="Proteomes" id="UP000231276"/>
    </source>
</evidence>
<evidence type="ECO:0000256" key="1">
    <source>
        <dbReference type="ARBA" id="ARBA00004170"/>
    </source>
</evidence>
<dbReference type="InterPro" id="IPR000185">
    <property type="entry name" value="SecA"/>
</dbReference>
<evidence type="ECO:0000256" key="10">
    <source>
        <dbReference type="ARBA" id="ARBA00023010"/>
    </source>
</evidence>
<dbReference type="Proteomes" id="UP000231276">
    <property type="component" value="Unassembled WGS sequence"/>
</dbReference>
<dbReference type="InterPro" id="IPR036266">
    <property type="entry name" value="SecA_Wing/Scaffold_sf"/>
</dbReference>
<evidence type="ECO:0000313" key="17">
    <source>
        <dbReference type="EMBL" id="PIP86471.1"/>
    </source>
</evidence>
<dbReference type="FunFam" id="3.40.50.300:FF:000429">
    <property type="entry name" value="Preprotein translocase subunit SecA"/>
    <property type="match status" value="1"/>
</dbReference>
<organism evidence="17 18">
    <name type="scientific">Candidatus Campbellbacteria bacterium CG22_combo_CG10-13_8_21_14_all_43_18</name>
    <dbReference type="NCBI Taxonomy" id="1974530"/>
    <lineage>
        <taxon>Bacteria</taxon>
        <taxon>Candidatus Campbelliibacteriota</taxon>
    </lineage>
</organism>
<dbReference type="InterPro" id="IPR011115">
    <property type="entry name" value="SecA_DEAD"/>
</dbReference>
<dbReference type="SUPFAM" id="SSF81767">
    <property type="entry name" value="Pre-protein crosslinking domain of SecA"/>
    <property type="match status" value="1"/>
</dbReference>
<dbReference type="HAMAP" id="MF_01382">
    <property type="entry name" value="SecA"/>
    <property type="match status" value="1"/>
</dbReference>
<dbReference type="GO" id="GO:0043952">
    <property type="term" value="P:protein transport by the Sec complex"/>
    <property type="evidence" value="ECO:0007669"/>
    <property type="project" value="TreeGrafter"/>
</dbReference>
<evidence type="ECO:0000256" key="8">
    <source>
        <dbReference type="ARBA" id="ARBA00022927"/>
    </source>
</evidence>
<comment type="similarity">
    <text evidence="2 12 13">Belongs to the SecA family.</text>
</comment>
<comment type="function">
    <text evidence="12">Part of the Sec protein translocase complex. Interacts with the SecYEG preprotein conducting channel. Has a central role in coupling the hydrolysis of ATP to the transfer of proteins into and across the cell membrane, serving as an ATP-driven molecular motor driving the stepwise translocation of polypeptide chains across the membrane.</text>
</comment>
<accession>A0A2H0DWV1</accession>
<evidence type="ECO:0000256" key="9">
    <source>
        <dbReference type="ARBA" id="ARBA00022967"/>
    </source>
</evidence>
<dbReference type="InterPro" id="IPR036670">
    <property type="entry name" value="SecA_X-link_sf"/>
</dbReference>
<comment type="subcellular location">
    <subcellularLocation>
        <location evidence="12">Cell membrane</location>
        <topology evidence="12">Peripheral membrane protein</topology>
        <orientation evidence="12">Cytoplasmic side</orientation>
    </subcellularLocation>
    <subcellularLocation>
        <location evidence="12">Cytoplasm</location>
    </subcellularLocation>
    <subcellularLocation>
        <location evidence="1">Membrane</location>
        <topology evidence="1">Peripheral membrane protein</topology>
    </subcellularLocation>
    <text evidence="12">Distribution is 50-50.</text>
</comment>
<evidence type="ECO:0000256" key="7">
    <source>
        <dbReference type="ARBA" id="ARBA00022840"/>
    </source>
</evidence>
<dbReference type="Pfam" id="PF07517">
    <property type="entry name" value="SecA_DEAD"/>
    <property type="match status" value="1"/>
</dbReference>
<dbReference type="GO" id="GO:0017038">
    <property type="term" value="P:protein import"/>
    <property type="evidence" value="ECO:0007669"/>
    <property type="project" value="InterPro"/>
</dbReference>
<evidence type="ECO:0000256" key="3">
    <source>
        <dbReference type="ARBA" id="ARBA00022448"/>
    </source>
</evidence>
<dbReference type="InterPro" id="IPR020937">
    <property type="entry name" value="SecA_CS"/>
</dbReference>
<feature type="binding site" evidence="12">
    <location>
        <position position="85"/>
    </location>
    <ligand>
        <name>ATP</name>
        <dbReference type="ChEBI" id="CHEBI:30616"/>
    </ligand>
</feature>
<feature type="domain" description="SecA family profile" evidence="16">
    <location>
        <begin position="1"/>
        <end position="607"/>
    </location>
</feature>
<protein>
    <recommendedName>
        <fullName evidence="12 13">Protein translocase subunit SecA</fullName>
        <ecNumber evidence="12">7.4.2.8</ecNumber>
    </recommendedName>
</protein>
<dbReference type="SMART" id="SM00958">
    <property type="entry name" value="SecA_PP_bind"/>
    <property type="match status" value="1"/>
</dbReference>
<name>A0A2H0DWV1_9BACT</name>
<evidence type="ECO:0000256" key="6">
    <source>
        <dbReference type="ARBA" id="ARBA00022741"/>
    </source>
</evidence>
<dbReference type="GO" id="GO:0005524">
    <property type="term" value="F:ATP binding"/>
    <property type="evidence" value="ECO:0007669"/>
    <property type="project" value="UniProtKB-UniRule"/>
</dbReference>
<dbReference type="FunFam" id="3.90.1440.10:FF:000002">
    <property type="entry name" value="Protein translocase subunit SecA"/>
    <property type="match status" value="1"/>
</dbReference>
<feature type="domain" description="Helicase ATP-binding" evidence="14">
    <location>
        <begin position="87"/>
        <end position="273"/>
    </location>
</feature>
<keyword evidence="11 12" id="KW-0472">Membrane</keyword>
<feature type="binding site" evidence="12">
    <location>
        <begin position="103"/>
        <end position="107"/>
    </location>
    <ligand>
        <name>ATP</name>
        <dbReference type="ChEBI" id="CHEBI:30616"/>
    </ligand>
</feature>
<evidence type="ECO:0000256" key="12">
    <source>
        <dbReference type="HAMAP-Rule" id="MF_01382"/>
    </source>
</evidence>
<dbReference type="InterPro" id="IPR011116">
    <property type="entry name" value="SecA_Wing/Scaffold"/>
</dbReference>
<keyword evidence="6 12" id="KW-0547">Nucleotide-binding</keyword>
<dbReference type="InterPro" id="IPR011130">
    <property type="entry name" value="SecA_preprotein_X-link_dom"/>
</dbReference>
<dbReference type="InterPro" id="IPR001650">
    <property type="entry name" value="Helicase_C-like"/>
</dbReference>
<dbReference type="Gene3D" id="3.90.1440.10">
    <property type="entry name" value="SecA, preprotein cross-linking domain"/>
    <property type="match status" value="1"/>
</dbReference>
<keyword evidence="5 12" id="KW-0963">Cytoplasm</keyword>
<dbReference type="InterPro" id="IPR014018">
    <property type="entry name" value="SecA_motor_DEAD"/>
</dbReference>
<dbReference type="SUPFAM" id="SSF81886">
    <property type="entry name" value="Helical scaffold and wing domains of SecA"/>
    <property type="match status" value="1"/>
</dbReference>
<evidence type="ECO:0000256" key="11">
    <source>
        <dbReference type="ARBA" id="ARBA00023136"/>
    </source>
</evidence>
<dbReference type="EC" id="7.4.2.8" evidence="12"/>
<keyword evidence="9 12" id="KW-1278">Translocase</keyword>
<dbReference type="NCBIfam" id="NF009538">
    <property type="entry name" value="PRK12904.1"/>
    <property type="match status" value="1"/>
</dbReference>
<evidence type="ECO:0000256" key="5">
    <source>
        <dbReference type="ARBA" id="ARBA00022490"/>
    </source>
</evidence>
<dbReference type="InterPro" id="IPR014001">
    <property type="entry name" value="Helicase_ATP-bd"/>
</dbReference>
<evidence type="ECO:0000256" key="2">
    <source>
        <dbReference type="ARBA" id="ARBA00007650"/>
    </source>
</evidence>
<dbReference type="GO" id="GO:0006605">
    <property type="term" value="P:protein targeting"/>
    <property type="evidence" value="ECO:0007669"/>
    <property type="project" value="UniProtKB-UniRule"/>
</dbReference>
<proteinExistence type="inferred from homology"/>
<keyword evidence="10 12" id="KW-0811">Translocation</keyword>
<dbReference type="NCBIfam" id="TIGR00963">
    <property type="entry name" value="secA"/>
    <property type="match status" value="1"/>
</dbReference>
<evidence type="ECO:0000259" key="15">
    <source>
        <dbReference type="PROSITE" id="PS51194"/>
    </source>
</evidence>
<dbReference type="SMART" id="SM00957">
    <property type="entry name" value="SecA_DEAD"/>
    <property type="match status" value="1"/>
</dbReference>
<keyword evidence="4 12" id="KW-1003">Cell membrane</keyword>
<dbReference type="EMBL" id="PCTS01000026">
    <property type="protein sequence ID" value="PIP86471.1"/>
    <property type="molecule type" value="Genomic_DNA"/>
</dbReference>
<comment type="catalytic activity">
    <reaction evidence="12">
        <text>ATP + H2O + cellular proteinSide 1 = ADP + phosphate + cellular proteinSide 2.</text>
        <dbReference type="EC" id="7.4.2.8"/>
    </reaction>
</comment>
<dbReference type="CDD" id="cd17928">
    <property type="entry name" value="DEXDc_SecA"/>
    <property type="match status" value="1"/>
</dbReference>
<keyword evidence="3 12" id="KW-0813">Transport</keyword>
<dbReference type="PROSITE" id="PS51194">
    <property type="entry name" value="HELICASE_CTER"/>
    <property type="match status" value="1"/>
</dbReference>
<sequence>MKLLKNLFGDESAKEVKKLQSVVDAVNSFDKEISSLSDSALRDKTLFFKEELKKGKSLGDILPEAYAVVREASKRMTGLRHFDVQIIGGIILHQGKITEMRTGEGKTLAATLPSYLNALSGKGVHVVTVNDYLSRRDAAWMGQIYSFLGLSVGVINHEESFLYDPEHKEADKERDEVGSFKVFHEFLRPCARGEAYAADITYGTNNEFGFDYLRDNIEYVASGLRQRGYHYAIIDEIDSILIDEARTPLIISAPWQSSEDLYGKFALISARLKEEEDYEVDEKARAITLKDSGIEKAERILGVENIYTEGGIKYVHHLETAVRAKALFKKDRDYVIKDGEIIIVDQFTGRLQPGRRWSEGLHQAIEAKEGVSVQKESRTFASITFQNYFRMYGKLSGMTGTARTSAEEFYKVYGLGTVSVPTNKPVLRRDREDLIFQTEIGKFKAISEKIKELNQKGQPVLVGTVSVEKSELLSDFLNRNGVGHTVLNAKKHESEGEVIAQAGKKGSVTIATNMAGRGVDIRLGGNPSTKEESEKVKALGGLFVLGTERHEARRIDDQLRGRSGRQGDLGESQFFVSLEDSLMKIFASDIIKKMMGRFGIPEDQPIENRLITRSLESAQTKIEGLNFDRRKTTLQFDDVLNEQRRSIYKKRREILLGDENVLDKYLSEIFLSADGAGVSASGEEVLKEKKDILGREDFYATIRRMFLQAIDSLWVDHLEMMDYLRGSVNLRAYGQRDPLVEYKKEGLRLFQEMEASWAENVLSLIPGIGAGAFQRERQRLQEIHKEAQRVGRDGKNGGFSRPAKLRAEENIGRNEPCPCGALNPHTNKPYKYKHCGLINAPHHKS</sequence>
<dbReference type="GO" id="GO:0065002">
    <property type="term" value="P:intracellular protein transmembrane transport"/>
    <property type="evidence" value="ECO:0007669"/>
    <property type="project" value="UniProtKB-UniRule"/>
</dbReference>
<dbReference type="AlphaFoldDB" id="A0A2H0DWV1"/>
<dbReference type="Gene3D" id="1.10.3060.10">
    <property type="entry name" value="Helical scaffold and wing domains of SecA"/>
    <property type="match status" value="2"/>
</dbReference>
<dbReference type="PROSITE" id="PS51192">
    <property type="entry name" value="HELICASE_ATP_BIND_1"/>
    <property type="match status" value="1"/>
</dbReference>
<evidence type="ECO:0000256" key="13">
    <source>
        <dbReference type="RuleBase" id="RU003874"/>
    </source>
</evidence>
<evidence type="ECO:0000256" key="4">
    <source>
        <dbReference type="ARBA" id="ARBA00022475"/>
    </source>
</evidence>
<evidence type="ECO:0000259" key="14">
    <source>
        <dbReference type="PROSITE" id="PS51192"/>
    </source>
</evidence>
<comment type="caution">
    <text evidence="17">The sequence shown here is derived from an EMBL/GenBank/DDBJ whole genome shotgun (WGS) entry which is preliminary data.</text>
</comment>
<dbReference type="PROSITE" id="PS51196">
    <property type="entry name" value="SECA_MOTOR_DEAD"/>
    <property type="match status" value="1"/>
</dbReference>
<dbReference type="SUPFAM" id="SSF52540">
    <property type="entry name" value="P-loop containing nucleoside triphosphate hydrolases"/>
    <property type="match status" value="2"/>
</dbReference>
<dbReference type="PANTHER" id="PTHR30612:SF0">
    <property type="entry name" value="CHLOROPLAST PROTEIN-TRANSPORTING ATPASE"/>
    <property type="match status" value="1"/>
</dbReference>
<dbReference type="Gene3D" id="3.40.50.300">
    <property type="entry name" value="P-loop containing nucleotide triphosphate hydrolases"/>
    <property type="match status" value="3"/>
</dbReference>
<dbReference type="InterPro" id="IPR044722">
    <property type="entry name" value="SecA_SF2_C"/>
</dbReference>
<dbReference type="GO" id="GO:0031522">
    <property type="term" value="C:cell envelope Sec protein transport complex"/>
    <property type="evidence" value="ECO:0007669"/>
    <property type="project" value="TreeGrafter"/>
</dbReference>
<dbReference type="InterPro" id="IPR027417">
    <property type="entry name" value="P-loop_NTPase"/>
</dbReference>
<dbReference type="Pfam" id="PF01043">
    <property type="entry name" value="SecA_PP_bind"/>
    <property type="match status" value="1"/>
</dbReference>
<dbReference type="CDD" id="cd18803">
    <property type="entry name" value="SF2_C_secA"/>
    <property type="match status" value="1"/>
</dbReference>
<dbReference type="PROSITE" id="PS01312">
    <property type="entry name" value="SECA"/>
    <property type="match status" value="1"/>
</dbReference>
<dbReference type="GO" id="GO:0005886">
    <property type="term" value="C:plasma membrane"/>
    <property type="evidence" value="ECO:0007669"/>
    <property type="project" value="UniProtKB-SubCell"/>
</dbReference>
<reference evidence="17 18" key="1">
    <citation type="submission" date="2017-09" db="EMBL/GenBank/DDBJ databases">
        <title>Depth-based differentiation of microbial function through sediment-hosted aquifers and enrichment of novel symbionts in the deep terrestrial subsurface.</title>
        <authorList>
            <person name="Probst A.J."/>
            <person name="Ladd B."/>
            <person name="Jarett J.K."/>
            <person name="Geller-Mcgrath D.E."/>
            <person name="Sieber C.M."/>
            <person name="Emerson J.B."/>
            <person name="Anantharaman K."/>
            <person name="Thomas B.C."/>
            <person name="Malmstrom R."/>
            <person name="Stieglmeier M."/>
            <person name="Klingl A."/>
            <person name="Woyke T."/>
            <person name="Ryan C.M."/>
            <person name="Banfield J.F."/>
        </authorList>
    </citation>
    <scope>NUCLEOTIDE SEQUENCE [LARGE SCALE GENOMIC DNA]</scope>
    <source>
        <strain evidence="17">CG22_combo_CG10-13_8_21_14_all_43_18</strain>
    </source>
</reference>
<gene>
    <name evidence="12" type="primary">secA</name>
    <name evidence="17" type="ORF">COW82_01935</name>
</gene>
<evidence type="ECO:0000259" key="16">
    <source>
        <dbReference type="PROSITE" id="PS51196"/>
    </source>
</evidence>
<dbReference type="GO" id="GO:0005829">
    <property type="term" value="C:cytosol"/>
    <property type="evidence" value="ECO:0007669"/>
    <property type="project" value="TreeGrafter"/>
</dbReference>
<dbReference type="PANTHER" id="PTHR30612">
    <property type="entry name" value="SECA INNER MEMBRANE COMPONENT OF SEC PROTEIN SECRETION SYSTEM"/>
    <property type="match status" value="1"/>
</dbReference>
<comment type="subunit">
    <text evidence="12">Monomer and homodimer. Part of the essential Sec protein translocation apparatus which comprises SecA, SecYEG and auxiliary proteins SecDF. Other proteins may also be involved.</text>
</comment>
<dbReference type="PRINTS" id="PR00906">
    <property type="entry name" value="SECA"/>
</dbReference>
<dbReference type="Pfam" id="PF07516">
    <property type="entry name" value="SecA_SW"/>
    <property type="match status" value="2"/>
</dbReference>
<feature type="domain" description="Helicase C-terminal" evidence="15">
    <location>
        <begin position="445"/>
        <end position="611"/>
    </location>
</feature>
<feature type="binding site" evidence="12">
    <location>
        <position position="520"/>
    </location>
    <ligand>
        <name>ATP</name>
        <dbReference type="ChEBI" id="CHEBI:30616"/>
    </ligand>
</feature>
<dbReference type="Pfam" id="PF21090">
    <property type="entry name" value="P-loop_SecA"/>
    <property type="match status" value="1"/>
</dbReference>
<keyword evidence="8 12" id="KW-0653">Protein transport</keyword>
<keyword evidence="7 12" id="KW-0067">ATP-binding</keyword>